<gene>
    <name evidence="11" type="primary">LOC102362575</name>
</gene>
<evidence type="ECO:0000256" key="7">
    <source>
        <dbReference type="ARBA" id="ARBA00023157"/>
    </source>
</evidence>
<dbReference type="InParanoid" id="H3BCX6"/>
<dbReference type="FunFam" id="1.10.530.10:FF:000001">
    <property type="entry name" value="Lysozyme C"/>
    <property type="match status" value="1"/>
</dbReference>
<dbReference type="STRING" id="7897.ENSLACP00000019747"/>
<evidence type="ECO:0000256" key="1">
    <source>
        <dbReference type="ARBA" id="ARBA00000632"/>
    </source>
</evidence>
<dbReference type="Bgee" id="ENSLACG00000017362">
    <property type="expression patterns" value="Expressed in muscle tissue and 2 other cell types or tissues"/>
</dbReference>
<dbReference type="Gene3D" id="1.10.530.10">
    <property type="match status" value="1"/>
</dbReference>
<dbReference type="GO" id="GO:0031640">
    <property type="term" value="P:killing of cells of another organism"/>
    <property type="evidence" value="ECO:0007669"/>
    <property type="project" value="UniProtKB-KW"/>
</dbReference>
<dbReference type="Proteomes" id="UP000008672">
    <property type="component" value="Unassembled WGS sequence"/>
</dbReference>
<dbReference type="PANTHER" id="PTHR11407:SF28">
    <property type="entry name" value="LYSOZYME C"/>
    <property type="match status" value="1"/>
</dbReference>
<dbReference type="EMBL" id="AFYH01035658">
    <property type="status" value="NOT_ANNOTATED_CDS"/>
    <property type="molecule type" value="Genomic_DNA"/>
</dbReference>
<comment type="catalytic activity">
    <reaction evidence="1">
        <text>Hydrolysis of (1-&gt;4)-beta-linkages between N-acetylmuramic acid and N-acetyl-D-glucosamine residues in a peptidoglycan and between N-acetyl-D-glucosamine residues in chitodextrins.</text>
        <dbReference type="EC" id="3.2.1.17"/>
    </reaction>
</comment>
<dbReference type="InterPro" id="IPR000974">
    <property type="entry name" value="Glyco_hydro_22_lys"/>
</dbReference>
<dbReference type="SMART" id="SM00263">
    <property type="entry name" value="LYZ1"/>
    <property type="match status" value="1"/>
</dbReference>
<keyword evidence="12" id="KW-1185">Reference proteome</keyword>
<dbReference type="GeneTree" id="ENSGT00940000153832"/>
<dbReference type="PRINTS" id="PR00135">
    <property type="entry name" value="LYZLACT"/>
</dbReference>
<dbReference type="Ensembl" id="ENSLACT00000019885.1">
    <property type="protein sequence ID" value="ENSLACP00000019747.1"/>
    <property type="gene ID" value="ENSLACG00000017362.1"/>
</dbReference>
<dbReference type="PROSITE" id="PS51348">
    <property type="entry name" value="GLYCOSYL_HYDROL_F22_2"/>
    <property type="match status" value="1"/>
</dbReference>
<reference evidence="12" key="1">
    <citation type="submission" date="2011-08" db="EMBL/GenBank/DDBJ databases">
        <title>The draft genome of Latimeria chalumnae.</title>
        <authorList>
            <person name="Di Palma F."/>
            <person name="Alfoldi J."/>
            <person name="Johnson J."/>
            <person name="Berlin A."/>
            <person name="Gnerre S."/>
            <person name="Jaffe D."/>
            <person name="MacCallum I."/>
            <person name="Young S."/>
            <person name="Walker B.J."/>
            <person name="Lander E."/>
            <person name="Lindblad-Toh K."/>
        </authorList>
    </citation>
    <scope>NUCLEOTIDE SEQUENCE [LARGE SCALE GENOMIC DNA]</scope>
    <source>
        <strain evidence="12">Wild caught</strain>
    </source>
</reference>
<protein>
    <recommendedName>
        <fullName evidence="3">lysozyme</fullName>
        <ecNumber evidence="3">3.2.1.17</ecNumber>
    </recommendedName>
</protein>
<evidence type="ECO:0000256" key="8">
    <source>
        <dbReference type="ARBA" id="ARBA00023295"/>
    </source>
</evidence>
<keyword evidence="5" id="KW-0081">Bacteriolytic enzyme</keyword>
<dbReference type="GO" id="GO:0003796">
    <property type="term" value="F:lysozyme activity"/>
    <property type="evidence" value="ECO:0007669"/>
    <property type="project" value="UniProtKB-EC"/>
</dbReference>
<name>H3BCX6_LATCH</name>
<evidence type="ECO:0000256" key="6">
    <source>
        <dbReference type="ARBA" id="ARBA00022801"/>
    </source>
</evidence>
<dbReference type="PRINTS" id="PR00137">
    <property type="entry name" value="LYSOZYME"/>
</dbReference>
<reference evidence="11" key="3">
    <citation type="submission" date="2025-09" db="UniProtKB">
        <authorList>
            <consortium name="Ensembl"/>
        </authorList>
    </citation>
    <scope>IDENTIFICATION</scope>
</reference>
<keyword evidence="4" id="KW-0929">Antimicrobial</keyword>
<evidence type="ECO:0000313" key="11">
    <source>
        <dbReference type="Ensembl" id="ENSLACP00000019747.1"/>
    </source>
</evidence>
<evidence type="ECO:0000256" key="5">
    <source>
        <dbReference type="ARBA" id="ARBA00022638"/>
    </source>
</evidence>
<dbReference type="InterPro" id="IPR019799">
    <property type="entry name" value="Glyco_hydro_22_CS"/>
</dbReference>
<dbReference type="SUPFAM" id="SSF53955">
    <property type="entry name" value="Lysozyme-like"/>
    <property type="match status" value="1"/>
</dbReference>
<dbReference type="AlphaFoldDB" id="H3BCX6"/>
<dbReference type="PANTHER" id="PTHR11407">
    <property type="entry name" value="LYSOZYME C"/>
    <property type="match status" value="1"/>
</dbReference>
<dbReference type="OMA" id="HCFRRRH"/>
<evidence type="ECO:0000259" key="10">
    <source>
        <dbReference type="PROSITE" id="PS00128"/>
    </source>
</evidence>
<accession>H3BCX6</accession>
<dbReference type="PROSITE" id="PS00128">
    <property type="entry name" value="GLYCOSYL_HYDROL_F22_1"/>
    <property type="match status" value="1"/>
</dbReference>
<evidence type="ECO:0000256" key="9">
    <source>
        <dbReference type="RuleBase" id="RU004440"/>
    </source>
</evidence>
<dbReference type="eggNOG" id="ENOG502S1S1">
    <property type="taxonomic scope" value="Eukaryota"/>
</dbReference>
<dbReference type="InterPro" id="IPR023346">
    <property type="entry name" value="Lysozyme-like_dom_sf"/>
</dbReference>
<dbReference type="EC" id="3.2.1.17" evidence="3"/>
<dbReference type="HOGENOM" id="CLU_111620_1_2_1"/>
<evidence type="ECO:0000313" key="12">
    <source>
        <dbReference type="Proteomes" id="UP000008672"/>
    </source>
</evidence>
<dbReference type="InterPro" id="IPR001916">
    <property type="entry name" value="Glyco_hydro_22"/>
</dbReference>
<dbReference type="Pfam" id="PF00062">
    <property type="entry name" value="Lys"/>
    <property type="match status" value="1"/>
</dbReference>
<keyword evidence="8" id="KW-0326">Glycosidase</keyword>
<comment type="similarity">
    <text evidence="2 9">Belongs to the glycosyl hydrolase 22 family.</text>
</comment>
<evidence type="ECO:0000256" key="3">
    <source>
        <dbReference type="ARBA" id="ARBA00012732"/>
    </source>
</evidence>
<proteinExistence type="inferred from homology"/>
<sequence>VCLAYYESTYRTHVTHYNHNDSSTDYGILQINSRWWCEDGTPRSKNLCRIDCNKFTDEDITDDLQCAKRIVQDPKGLGAWNGWKDNCKGKDVSEFVEGCGV</sequence>
<evidence type="ECO:0000256" key="2">
    <source>
        <dbReference type="ARBA" id="ARBA00010859"/>
    </source>
</evidence>
<dbReference type="FunCoup" id="H3BCX6">
    <property type="interactions" value="143"/>
</dbReference>
<keyword evidence="7" id="KW-1015">Disulfide bond</keyword>
<feature type="domain" description="Glycosyl hydrolases family 22 (GH22)" evidence="10">
    <location>
        <begin position="48"/>
        <end position="66"/>
    </location>
</feature>
<organism evidence="11 12">
    <name type="scientific">Latimeria chalumnae</name>
    <name type="common">Coelacanth</name>
    <dbReference type="NCBI Taxonomy" id="7897"/>
    <lineage>
        <taxon>Eukaryota</taxon>
        <taxon>Metazoa</taxon>
        <taxon>Chordata</taxon>
        <taxon>Craniata</taxon>
        <taxon>Vertebrata</taxon>
        <taxon>Euteleostomi</taxon>
        <taxon>Coelacanthiformes</taxon>
        <taxon>Coelacanthidae</taxon>
        <taxon>Latimeria</taxon>
    </lineage>
</organism>
<evidence type="ECO:0000256" key="4">
    <source>
        <dbReference type="ARBA" id="ARBA00022529"/>
    </source>
</evidence>
<dbReference type="GO" id="GO:0042742">
    <property type="term" value="P:defense response to bacterium"/>
    <property type="evidence" value="ECO:0007669"/>
    <property type="project" value="UniProtKB-KW"/>
</dbReference>
<reference evidence="11" key="2">
    <citation type="submission" date="2025-08" db="UniProtKB">
        <authorList>
            <consortium name="Ensembl"/>
        </authorList>
    </citation>
    <scope>IDENTIFICATION</scope>
</reference>
<keyword evidence="6" id="KW-0378">Hydrolase</keyword>